<comment type="caution">
    <text evidence="1">The sequence shown here is derived from an EMBL/GenBank/DDBJ whole genome shotgun (WGS) entry which is preliminary data.</text>
</comment>
<dbReference type="AlphaFoldDB" id="A0A8X6QSC3"/>
<name>A0A8X6QSC3_NEPPI</name>
<accession>A0A8X6QSC3</accession>
<reference evidence="1" key="1">
    <citation type="submission" date="2020-08" db="EMBL/GenBank/DDBJ databases">
        <title>Multicomponent nature underlies the extraordinary mechanical properties of spider dragline silk.</title>
        <authorList>
            <person name="Kono N."/>
            <person name="Nakamura H."/>
            <person name="Mori M."/>
            <person name="Yoshida Y."/>
            <person name="Ohtoshi R."/>
            <person name="Malay A.D."/>
            <person name="Moran D.A.P."/>
            <person name="Tomita M."/>
            <person name="Numata K."/>
            <person name="Arakawa K."/>
        </authorList>
    </citation>
    <scope>NUCLEOTIDE SEQUENCE</scope>
</reference>
<proteinExistence type="predicted"/>
<gene>
    <name evidence="1" type="ORF">NPIL_355471</name>
</gene>
<dbReference type="EMBL" id="BMAW01083468">
    <property type="protein sequence ID" value="GFU34208.1"/>
    <property type="molecule type" value="Genomic_DNA"/>
</dbReference>
<keyword evidence="2" id="KW-1185">Reference proteome</keyword>
<organism evidence="1 2">
    <name type="scientific">Nephila pilipes</name>
    <name type="common">Giant wood spider</name>
    <name type="synonym">Nephila maculata</name>
    <dbReference type="NCBI Taxonomy" id="299642"/>
    <lineage>
        <taxon>Eukaryota</taxon>
        <taxon>Metazoa</taxon>
        <taxon>Ecdysozoa</taxon>
        <taxon>Arthropoda</taxon>
        <taxon>Chelicerata</taxon>
        <taxon>Arachnida</taxon>
        <taxon>Araneae</taxon>
        <taxon>Araneomorphae</taxon>
        <taxon>Entelegynae</taxon>
        <taxon>Araneoidea</taxon>
        <taxon>Nephilidae</taxon>
        <taxon>Nephila</taxon>
    </lineage>
</organism>
<evidence type="ECO:0000313" key="1">
    <source>
        <dbReference type="EMBL" id="GFU34208.1"/>
    </source>
</evidence>
<dbReference type="Proteomes" id="UP000887013">
    <property type="component" value="Unassembled WGS sequence"/>
</dbReference>
<evidence type="ECO:0000313" key="2">
    <source>
        <dbReference type="Proteomes" id="UP000887013"/>
    </source>
</evidence>
<sequence length="157" mass="17582">MQVVARAVLSLYQRSTAAFKLPRGCRSTVAVAELCPFALFYKLLLIVLTCSSRFASPSKRLKARNRRFCAAVLALWLMMPEPPLNLSTVHHVLGPNFDTQEEQYETRMASSLIRSSPPHFERTINDSTSRSMDGSMSALGYRNRTMSESGLLTSLHL</sequence>
<protein>
    <submittedName>
        <fullName evidence="1">Uncharacterized protein</fullName>
    </submittedName>
</protein>